<dbReference type="Proteomes" id="UP001375240">
    <property type="component" value="Unassembled WGS sequence"/>
</dbReference>
<feature type="domain" description="Glycoside hydrolase family 31 N-terminal" evidence="12">
    <location>
        <begin position="256"/>
        <end position="345"/>
    </location>
</feature>
<dbReference type="SUPFAM" id="SSF51011">
    <property type="entry name" value="Glycosyl hydrolase domain"/>
    <property type="match status" value="1"/>
</dbReference>
<evidence type="ECO:0000259" key="11">
    <source>
        <dbReference type="Pfam" id="PF01055"/>
    </source>
</evidence>
<dbReference type="FunFam" id="2.60.40.1180:FF:000001">
    <property type="entry name" value="Maltase-glucoamylase, intestinal"/>
    <property type="match status" value="1"/>
</dbReference>
<accession>A0AAV9V8X8</accession>
<evidence type="ECO:0000256" key="10">
    <source>
        <dbReference type="SAM" id="MobiDB-lite"/>
    </source>
</evidence>
<protein>
    <recommendedName>
        <fullName evidence="3">alpha-glucosidase</fullName>
        <ecNumber evidence="3">3.2.1.20</ecNumber>
    </recommendedName>
    <alternativeName>
        <fullName evidence="8">Maltase</fullName>
    </alternativeName>
</protein>
<evidence type="ECO:0000256" key="2">
    <source>
        <dbReference type="ARBA" id="ARBA00007806"/>
    </source>
</evidence>
<evidence type="ECO:0000256" key="9">
    <source>
        <dbReference type="RuleBase" id="RU361185"/>
    </source>
</evidence>
<keyword evidence="7 9" id="KW-0326">Glycosidase</keyword>
<evidence type="ECO:0000256" key="5">
    <source>
        <dbReference type="ARBA" id="ARBA00022801"/>
    </source>
</evidence>
<keyword evidence="6" id="KW-0325">Glycoprotein</keyword>
<dbReference type="InterPro" id="IPR048395">
    <property type="entry name" value="Glyco_hydro_31_C"/>
</dbReference>
<dbReference type="AlphaFoldDB" id="A0AAV9V8X8"/>
<feature type="domain" description="Glycoside hydrolase family 31 TIM barrel" evidence="11">
    <location>
        <begin position="410"/>
        <end position="840"/>
    </location>
</feature>
<evidence type="ECO:0000256" key="1">
    <source>
        <dbReference type="ARBA" id="ARBA00001657"/>
    </source>
</evidence>
<dbReference type="SUPFAM" id="SSF74650">
    <property type="entry name" value="Galactose mutarotase-like"/>
    <property type="match status" value="1"/>
</dbReference>
<dbReference type="Gene3D" id="3.20.20.80">
    <property type="entry name" value="Glycosidases"/>
    <property type="match status" value="2"/>
</dbReference>
<keyword evidence="5 9" id="KW-0378">Hydrolase</keyword>
<proteinExistence type="inferred from homology"/>
<comment type="similarity">
    <text evidence="2 9">Belongs to the glycosyl hydrolase 31 family.</text>
</comment>
<sequence length="1070" mass="119120">MSHTASRLFRCFGRKGVSLAGCDNGHGHTRGTCSPTCSSLAHAPATSQENSCQLASIYSLRWRIRFSRSLLLCLTAIRALLLPSLVAGSEQLVFKLDSSPSTPSSAVEKFDMKVQYLGLGLLAGVTTAQSSKPMPTLSPGIDSGENILPTIMNSSALDPQASCPGYMLKGPQNTASGFNARLSLRGKACNLYGTDIKDLQLVVEYQRRDRLNIQIFPANIPKGQESWYKVNDEHVPRPNDHGLHVPANESDWAFTYTVNPFTFTVTRKSTGDVVFTTKGSNLIFENQFVEWKTTLPANANIYGLGDIISANFRLQGANRTIYSADIGDTPEANLYGSHPFYLDHRYVKVNGTTKGYAHGVFSRNFHGQDVLVREEGITWRTIGGGIDLYFFSGPTPAKVTQSYVTAIGKPAMQQYWVLGFHQCRWGYKDIAELDDVVKSYQKFQIPLETMWSDIDYMDQYRDWTVDPKLYPQKEFKAWLDNLHKQNLHWIPIVDAAIYIPNPKTEKNKYLSYDRGHELNVYMKNPDGSEYIGAVWPGFTVFPDWSAPNVQKWWDNEYSQWYKEIPYDGIWLDMNEVSSFCVGSCGSGMVDLNPVHPPFRLPGERGSIIYDYPEGFDKTNSTEAASAAAAKKKQDKWNAQQNPPSTTTTPYYRIPAVTPGVRNINHPPYAINHAQGNHDLAVHAVSPNATHHDGTSDYDVHSLWGHLEIKATYETLRKVFPGKRPFILGRSTAAGTGKYAAHWGGDNYSNFYYMRKSIQQALNFGLFGIPFFGVDTCGFNGNSDLELCSRWMQLSAFFTFYRNHNILSAAPQEAYVWADVASASRTAMAIRYSLLPYFYTLLYHAHKTGSTVLRALAWEFPDDATLANNDAQFMVGSALMVLPVLDQGVTKVTGAFPSDGNTIWYDWYTGAAAFSDGGNHTVDAPLGHIPLFVRGGNVIPLQRPAMTTYESRRNPIEIIVALDAAGCASGNVYIDDGESEAVRDALYVGFKAARGSLQLNGNKIGDVGRLAEYITDVAAVHVFGVTRRPGRVTIAGREACRFEYDERVGKMTVYPPAGFRYGRGKQEITWR</sequence>
<dbReference type="Pfam" id="PF13802">
    <property type="entry name" value="Gal_mutarotas_2"/>
    <property type="match status" value="1"/>
</dbReference>
<evidence type="ECO:0000256" key="6">
    <source>
        <dbReference type="ARBA" id="ARBA00023180"/>
    </source>
</evidence>
<evidence type="ECO:0000259" key="12">
    <source>
        <dbReference type="Pfam" id="PF13802"/>
    </source>
</evidence>
<organism evidence="14 15">
    <name type="scientific">Orbilia brochopaga</name>
    <dbReference type="NCBI Taxonomy" id="3140254"/>
    <lineage>
        <taxon>Eukaryota</taxon>
        <taxon>Fungi</taxon>
        <taxon>Dikarya</taxon>
        <taxon>Ascomycota</taxon>
        <taxon>Pezizomycotina</taxon>
        <taxon>Orbiliomycetes</taxon>
        <taxon>Orbiliales</taxon>
        <taxon>Orbiliaceae</taxon>
        <taxon>Orbilia</taxon>
    </lineage>
</organism>
<evidence type="ECO:0000313" key="14">
    <source>
        <dbReference type="EMBL" id="KAK6355182.1"/>
    </source>
</evidence>
<feature type="domain" description="Glycosyl hydrolase family 31 C-terminal" evidence="13">
    <location>
        <begin position="848"/>
        <end position="938"/>
    </location>
</feature>
<evidence type="ECO:0000259" key="13">
    <source>
        <dbReference type="Pfam" id="PF21365"/>
    </source>
</evidence>
<dbReference type="InterPro" id="IPR000322">
    <property type="entry name" value="Glyco_hydro_31_TIM"/>
</dbReference>
<dbReference type="GO" id="GO:0005975">
    <property type="term" value="P:carbohydrate metabolic process"/>
    <property type="evidence" value="ECO:0007669"/>
    <property type="project" value="InterPro"/>
</dbReference>
<evidence type="ECO:0000256" key="8">
    <source>
        <dbReference type="ARBA" id="ARBA00041343"/>
    </source>
</evidence>
<dbReference type="InterPro" id="IPR013780">
    <property type="entry name" value="Glyco_hydro_b"/>
</dbReference>
<dbReference type="Gene3D" id="2.60.40.1760">
    <property type="entry name" value="glycosyl hydrolase (family 31)"/>
    <property type="match status" value="1"/>
</dbReference>
<dbReference type="PANTHER" id="PTHR22762">
    <property type="entry name" value="ALPHA-GLUCOSIDASE"/>
    <property type="match status" value="1"/>
</dbReference>
<comment type="caution">
    <text evidence="14">The sequence shown here is derived from an EMBL/GenBank/DDBJ whole genome shotgun (WGS) entry which is preliminary data.</text>
</comment>
<dbReference type="FunFam" id="3.20.20.80:FF:000138">
    <property type="entry name" value="Putative alpha-glucosidase AgdA"/>
    <property type="match status" value="1"/>
</dbReference>
<dbReference type="InterPro" id="IPR030458">
    <property type="entry name" value="Glyco_hydro_31_AS"/>
</dbReference>
<comment type="catalytic activity">
    <reaction evidence="1">
        <text>Hydrolysis of terminal, non-reducing (1-&gt;4)-linked alpha-D-glucose residues with release of alpha-D-glucose.</text>
        <dbReference type="EC" id="3.2.1.20"/>
    </reaction>
</comment>
<evidence type="ECO:0000256" key="3">
    <source>
        <dbReference type="ARBA" id="ARBA00012741"/>
    </source>
</evidence>
<evidence type="ECO:0000313" key="15">
    <source>
        <dbReference type="Proteomes" id="UP001375240"/>
    </source>
</evidence>
<dbReference type="GO" id="GO:0004558">
    <property type="term" value="F:alpha-1,4-glucosidase activity"/>
    <property type="evidence" value="ECO:0007669"/>
    <property type="project" value="UniProtKB-EC"/>
</dbReference>
<dbReference type="CDD" id="cd14752">
    <property type="entry name" value="GH31_N"/>
    <property type="match status" value="1"/>
</dbReference>
<dbReference type="Gene3D" id="2.60.40.1180">
    <property type="entry name" value="Golgi alpha-mannosidase II"/>
    <property type="match status" value="2"/>
</dbReference>
<dbReference type="GO" id="GO:0030246">
    <property type="term" value="F:carbohydrate binding"/>
    <property type="evidence" value="ECO:0007669"/>
    <property type="project" value="InterPro"/>
</dbReference>
<dbReference type="SUPFAM" id="SSF51445">
    <property type="entry name" value="(Trans)glycosidases"/>
    <property type="match status" value="1"/>
</dbReference>
<name>A0AAV9V8X8_9PEZI</name>
<dbReference type="InterPro" id="IPR025887">
    <property type="entry name" value="Glyco_hydro_31_N_dom"/>
</dbReference>
<evidence type="ECO:0000256" key="4">
    <source>
        <dbReference type="ARBA" id="ARBA00022729"/>
    </source>
</evidence>
<evidence type="ECO:0000256" key="7">
    <source>
        <dbReference type="ARBA" id="ARBA00023295"/>
    </source>
</evidence>
<feature type="region of interest" description="Disordered" evidence="10">
    <location>
        <begin position="620"/>
        <end position="651"/>
    </location>
</feature>
<dbReference type="EMBL" id="JAVHNQ010000002">
    <property type="protein sequence ID" value="KAK6355182.1"/>
    <property type="molecule type" value="Genomic_DNA"/>
</dbReference>
<dbReference type="PANTHER" id="PTHR22762:SF133">
    <property type="entry name" value="P-TYPE DOMAIN-CONTAINING PROTEIN"/>
    <property type="match status" value="1"/>
</dbReference>
<dbReference type="EC" id="3.2.1.20" evidence="3"/>
<reference evidence="14 15" key="1">
    <citation type="submission" date="2019-10" db="EMBL/GenBank/DDBJ databases">
        <authorList>
            <person name="Palmer J.M."/>
        </authorList>
    </citation>
    <scope>NUCLEOTIDE SEQUENCE [LARGE SCALE GENOMIC DNA]</scope>
    <source>
        <strain evidence="14 15">TWF696</strain>
    </source>
</reference>
<gene>
    <name evidence="14" type="primary">AGL1</name>
    <name evidence="14" type="ORF">TWF696_004300</name>
</gene>
<dbReference type="Pfam" id="PF21365">
    <property type="entry name" value="Glyco_hydro_31_3rd"/>
    <property type="match status" value="1"/>
</dbReference>
<dbReference type="Pfam" id="PF01055">
    <property type="entry name" value="Glyco_hydro_31_2nd"/>
    <property type="match status" value="1"/>
</dbReference>
<keyword evidence="15" id="KW-1185">Reference proteome</keyword>
<dbReference type="InterPro" id="IPR017853">
    <property type="entry name" value="GH"/>
</dbReference>
<dbReference type="PROSITE" id="PS00129">
    <property type="entry name" value="GLYCOSYL_HYDROL_F31_1"/>
    <property type="match status" value="1"/>
</dbReference>
<keyword evidence="4" id="KW-0732">Signal</keyword>
<dbReference type="InterPro" id="IPR011013">
    <property type="entry name" value="Gal_mutarotase_sf_dom"/>
</dbReference>
<dbReference type="CDD" id="cd06602">
    <property type="entry name" value="GH31_MGAM_SI_GAA"/>
    <property type="match status" value="1"/>
</dbReference>